<gene>
    <name evidence="15 17 18" type="ORF">SRAE_2000207600</name>
</gene>
<dbReference type="OrthoDB" id="409725at2759"/>
<evidence type="ECO:0000313" key="18">
    <source>
        <dbReference type="WormBase" id="SRAE_2000207600"/>
    </source>
</evidence>
<comment type="function">
    <text evidence="13">Mediates both low-affinity uptake and efflux of sugar across the membrane.</text>
</comment>
<evidence type="ECO:0000256" key="9">
    <source>
        <dbReference type="ARBA" id="ARBA00022737"/>
    </source>
</evidence>
<keyword evidence="5" id="KW-0813">Transport</keyword>
<dbReference type="InterPro" id="IPR047664">
    <property type="entry name" value="SWEET"/>
</dbReference>
<dbReference type="Pfam" id="PF03083">
    <property type="entry name" value="MtN3_slv"/>
    <property type="match status" value="2"/>
</dbReference>
<dbReference type="Gene3D" id="1.20.1280.290">
    <property type="match status" value="2"/>
</dbReference>
<dbReference type="RefSeq" id="XP_024506612.1">
    <property type="nucleotide sequence ID" value="XM_024653102.1"/>
</dbReference>
<comment type="subcellular location">
    <subcellularLocation>
        <location evidence="1">Cell membrane</location>
        <topology evidence="1">Multi-pass membrane protein</topology>
    </subcellularLocation>
    <subcellularLocation>
        <location evidence="2">Golgi apparatus membrane</location>
        <topology evidence="2">Multi-pass membrane protein</topology>
    </subcellularLocation>
</comment>
<keyword evidence="10 14" id="KW-1133">Transmembrane helix</keyword>
<evidence type="ECO:0000256" key="8">
    <source>
        <dbReference type="ARBA" id="ARBA00022692"/>
    </source>
</evidence>
<evidence type="ECO:0000256" key="14">
    <source>
        <dbReference type="SAM" id="Phobius"/>
    </source>
</evidence>
<evidence type="ECO:0000313" key="15">
    <source>
        <dbReference type="EMBL" id="CEF67412.1"/>
    </source>
</evidence>
<reference evidence="15 16" key="1">
    <citation type="submission" date="2014-09" db="EMBL/GenBank/DDBJ databases">
        <authorList>
            <person name="Martin A.A."/>
        </authorList>
    </citation>
    <scope>NUCLEOTIDE SEQUENCE</scope>
    <source>
        <strain evidence="16">ED321</strain>
        <strain evidence="15">ED321 Heterogonic</strain>
    </source>
</reference>
<dbReference type="AlphaFoldDB" id="A0A090LCB4"/>
<dbReference type="WBParaSite" id="SRAE_2000207600.1">
    <property type="protein sequence ID" value="SRAE_2000207600.1"/>
    <property type="gene ID" value="WBGene00262283"/>
</dbReference>
<evidence type="ECO:0000256" key="4">
    <source>
        <dbReference type="ARBA" id="ARBA00021741"/>
    </source>
</evidence>
<dbReference type="WormBase" id="SRAE_2000207600">
    <property type="protein sequence ID" value="SRP02970"/>
    <property type="gene ID" value="WBGene00262283"/>
</dbReference>
<comment type="similarity">
    <text evidence="3">Belongs to the SWEET sugar transporter family.</text>
</comment>
<keyword evidence="9" id="KW-0677">Repeat</keyword>
<keyword evidence="8 14" id="KW-0812">Transmembrane</keyword>
<evidence type="ECO:0000313" key="16">
    <source>
        <dbReference type="Proteomes" id="UP000035682"/>
    </source>
</evidence>
<reference evidence="17" key="2">
    <citation type="submission" date="2020-12" db="UniProtKB">
        <authorList>
            <consortium name="WormBaseParasite"/>
        </authorList>
    </citation>
    <scope>IDENTIFICATION</scope>
</reference>
<evidence type="ECO:0000256" key="11">
    <source>
        <dbReference type="ARBA" id="ARBA00023034"/>
    </source>
</evidence>
<feature type="transmembrane region" description="Helical" evidence="14">
    <location>
        <begin position="94"/>
        <end position="119"/>
    </location>
</feature>
<keyword evidence="11" id="KW-0333">Golgi apparatus</keyword>
<dbReference type="PANTHER" id="PTHR10791">
    <property type="entry name" value="RAG1-ACTIVATING PROTEIN 1"/>
    <property type="match status" value="1"/>
</dbReference>
<dbReference type="GO" id="GO:0051119">
    <property type="term" value="F:sugar transmembrane transporter activity"/>
    <property type="evidence" value="ECO:0007669"/>
    <property type="project" value="InterPro"/>
</dbReference>
<protein>
    <recommendedName>
        <fullName evidence="4">Sugar transporter SWEET1</fullName>
    </recommendedName>
</protein>
<dbReference type="EMBL" id="LN609529">
    <property type="protein sequence ID" value="CEF67412.1"/>
    <property type="molecule type" value="Genomic_DNA"/>
</dbReference>
<dbReference type="OMA" id="CSLWLRY"/>
<evidence type="ECO:0000256" key="6">
    <source>
        <dbReference type="ARBA" id="ARBA00022475"/>
    </source>
</evidence>
<proteinExistence type="inferred from homology"/>
<evidence type="ECO:0000256" key="13">
    <source>
        <dbReference type="ARBA" id="ARBA00055578"/>
    </source>
</evidence>
<evidence type="ECO:0000256" key="2">
    <source>
        <dbReference type="ARBA" id="ARBA00004653"/>
    </source>
</evidence>
<dbReference type="CTD" id="36379777"/>
<keyword evidence="7 15" id="KW-0762">Sugar transport</keyword>
<dbReference type="InterPro" id="IPR004316">
    <property type="entry name" value="SWEET_rpt"/>
</dbReference>
<evidence type="ECO:0000256" key="7">
    <source>
        <dbReference type="ARBA" id="ARBA00022597"/>
    </source>
</evidence>
<evidence type="ECO:0000256" key="3">
    <source>
        <dbReference type="ARBA" id="ARBA00007809"/>
    </source>
</evidence>
<dbReference type="GeneID" id="36379777"/>
<keyword evidence="6" id="KW-1003">Cell membrane</keyword>
<dbReference type="PANTHER" id="PTHR10791:SF112">
    <property type="entry name" value="SUGAR TRANSPORTER SWEET1"/>
    <property type="match status" value="1"/>
</dbReference>
<keyword evidence="12 14" id="KW-0472">Membrane</keyword>
<evidence type="ECO:0000256" key="5">
    <source>
        <dbReference type="ARBA" id="ARBA00022448"/>
    </source>
</evidence>
<dbReference type="FunFam" id="1.20.1280.290:FF:000010">
    <property type="entry name" value="Sugar transporter SWEET"/>
    <property type="match status" value="1"/>
</dbReference>
<feature type="transmembrane region" description="Helical" evidence="14">
    <location>
        <begin position="6"/>
        <end position="24"/>
    </location>
</feature>
<dbReference type="Proteomes" id="UP000035682">
    <property type="component" value="Unplaced"/>
</dbReference>
<feature type="transmembrane region" description="Helical" evidence="14">
    <location>
        <begin position="61"/>
        <end position="82"/>
    </location>
</feature>
<feature type="transmembrane region" description="Helical" evidence="14">
    <location>
        <begin position="36"/>
        <end position="55"/>
    </location>
</feature>
<dbReference type="FunFam" id="1.20.1280.290:FF:000004">
    <property type="entry name" value="Sugar transporter SWEET"/>
    <property type="match status" value="1"/>
</dbReference>
<evidence type="ECO:0000256" key="12">
    <source>
        <dbReference type="ARBA" id="ARBA00023136"/>
    </source>
</evidence>
<dbReference type="GO" id="GO:0000139">
    <property type="term" value="C:Golgi membrane"/>
    <property type="evidence" value="ECO:0007669"/>
    <property type="project" value="UniProtKB-SubCell"/>
</dbReference>
<feature type="transmembrane region" description="Helical" evidence="14">
    <location>
        <begin position="139"/>
        <end position="157"/>
    </location>
</feature>
<sequence>MVFLSITAITTSISLFFAGAEICLRIKRKGNTDGIGSAPFLVTFLSCAFWLQYGVLKDDHAVIMVNFIGCMMEGVYIWYYNIKTRNRRRFHKILFIECSIIIYKIENLGTICVIFNILTNSAPLVDLHTVIKTKSTESMPLPIILAALAGSVQWYLYGFLSNDIYLQIPNGLSVFLCSLQLALFWIYPSNKKPNNSNDEKNLISSEIC</sequence>
<evidence type="ECO:0000313" key="17">
    <source>
        <dbReference type="WBParaSite" id="SRAE_2000207600.1"/>
    </source>
</evidence>
<evidence type="ECO:0000256" key="1">
    <source>
        <dbReference type="ARBA" id="ARBA00004651"/>
    </source>
</evidence>
<dbReference type="GO" id="GO:0005886">
    <property type="term" value="C:plasma membrane"/>
    <property type="evidence" value="ECO:0007669"/>
    <property type="project" value="UniProtKB-SubCell"/>
</dbReference>
<accession>A0A090LCB4</accession>
<feature type="transmembrane region" description="Helical" evidence="14">
    <location>
        <begin position="164"/>
        <end position="187"/>
    </location>
</feature>
<name>A0A090LCB4_STRRB</name>
<evidence type="ECO:0000256" key="10">
    <source>
        <dbReference type="ARBA" id="ARBA00022989"/>
    </source>
</evidence>
<keyword evidence="16" id="KW-1185">Reference proteome</keyword>
<organism evidence="15">
    <name type="scientific">Strongyloides ratti</name>
    <name type="common">Parasitic roundworm</name>
    <dbReference type="NCBI Taxonomy" id="34506"/>
    <lineage>
        <taxon>Eukaryota</taxon>
        <taxon>Metazoa</taxon>
        <taxon>Ecdysozoa</taxon>
        <taxon>Nematoda</taxon>
        <taxon>Chromadorea</taxon>
        <taxon>Rhabditida</taxon>
        <taxon>Tylenchina</taxon>
        <taxon>Panagrolaimomorpha</taxon>
        <taxon>Strongyloidoidea</taxon>
        <taxon>Strongyloididae</taxon>
        <taxon>Strongyloides</taxon>
    </lineage>
</organism>